<feature type="non-terminal residue" evidence="1">
    <location>
        <position position="1"/>
    </location>
</feature>
<name>A0A383E560_9ZZZZ</name>
<evidence type="ECO:0000313" key="1">
    <source>
        <dbReference type="EMBL" id="SVE51505.1"/>
    </source>
</evidence>
<organism evidence="1">
    <name type="scientific">marine metagenome</name>
    <dbReference type="NCBI Taxonomy" id="408172"/>
    <lineage>
        <taxon>unclassified sequences</taxon>
        <taxon>metagenomes</taxon>
        <taxon>ecological metagenomes</taxon>
    </lineage>
</organism>
<dbReference type="Gene3D" id="1.20.120.1600">
    <property type="match status" value="1"/>
</dbReference>
<sequence>VIIRAEKILNEWFRIRVPGFEYDMRNTSQVRDQVLSDQPELSGRLTKFRSRVIETALAHHGVAEPPAIAAEAMEIFLTARNQVDFFAGAIDAIIEISA</sequence>
<accession>A0A383E560</accession>
<reference evidence="1" key="1">
    <citation type="submission" date="2018-05" db="EMBL/GenBank/DDBJ databases">
        <authorList>
            <person name="Lanie J.A."/>
            <person name="Ng W.-L."/>
            <person name="Kazmierczak K.M."/>
            <person name="Andrzejewski T.M."/>
            <person name="Davidsen T.M."/>
            <person name="Wayne K.J."/>
            <person name="Tettelin H."/>
            <person name="Glass J.I."/>
            <person name="Rusch D."/>
            <person name="Podicherti R."/>
            <person name="Tsui H.-C.T."/>
            <person name="Winkler M.E."/>
        </authorList>
    </citation>
    <scope>NUCLEOTIDE SEQUENCE</scope>
</reference>
<proteinExistence type="predicted"/>
<feature type="non-terminal residue" evidence="1">
    <location>
        <position position="98"/>
    </location>
</feature>
<dbReference type="EMBL" id="UINC01222633">
    <property type="protein sequence ID" value="SVE51505.1"/>
    <property type="molecule type" value="Genomic_DNA"/>
</dbReference>
<gene>
    <name evidence="1" type="ORF">METZ01_LOCUS504359</name>
</gene>
<protein>
    <submittedName>
        <fullName evidence="1">Uncharacterized protein</fullName>
    </submittedName>
</protein>
<dbReference type="AlphaFoldDB" id="A0A383E560"/>